<dbReference type="Pfam" id="PF00931">
    <property type="entry name" value="NB-ARC"/>
    <property type="match status" value="1"/>
</dbReference>
<dbReference type="Gene3D" id="3.40.50.300">
    <property type="entry name" value="P-loop containing nucleotide triphosphate hydrolases"/>
    <property type="match status" value="1"/>
</dbReference>
<comment type="caution">
    <text evidence="2">The sequence shown here is derived from an EMBL/GenBank/DDBJ whole genome shotgun (WGS) entry which is preliminary data.</text>
</comment>
<sequence length="440" mass="48136">MRRLQQLGGQTTAPSGDVVDALPRSTISTILRGSKLPRAEFVSAFVTACLVHGNHPPDKVAETTERWLARWRTLYAAEAAEGEVGETTDGEMTVEPSRAVNVPRHLPLDVGFLVGREAELKAADEVSRLQAPDNVVLVSGPVGVGKSAFAIRWAHRLINDFPDGQLYVDLRGADGLLTTESALGVLLGGLGLHEDDWPADPWRRVECYRSLIADHRMLVVLDNACDTEQVRPLLATGGRCRTIVTSRNRMSGLVAREGARRLVLDVLSAESACTVLTAIIGEQYVRDARAELEELAELCAYLPLVLRLAAVKFADRPGQGFKNFVSALRDNDQLLSLNLDDDRDSSVRAALESSYWMLDLDARYFFRTLALAEDAEFTLESSAALAGISVAEADRLTGLLESEHFVAGVGRSRFTMDRVLQAFARTMRRATCESRTMLAG</sequence>
<dbReference type="PANTHER" id="PTHR47691">
    <property type="entry name" value="REGULATOR-RELATED"/>
    <property type="match status" value="1"/>
</dbReference>
<dbReference type="PANTHER" id="PTHR47691:SF3">
    <property type="entry name" value="HTH-TYPE TRANSCRIPTIONAL REGULATOR RV0890C-RELATED"/>
    <property type="match status" value="1"/>
</dbReference>
<dbReference type="InterPro" id="IPR027417">
    <property type="entry name" value="P-loop_NTPase"/>
</dbReference>
<dbReference type="EMBL" id="JARAKF010000001">
    <property type="protein sequence ID" value="MDU8994374.1"/>
    <property type="molecule type" value="Genomic_DNA"/>
</dbReference>
<dbReference type="Proteomes" id="UP001257627">
    <property type="component" value="Unassembled WGS sequence"/>
</dbReference>
<dbReference type="RefSeq" id="WP_316732884.1">
    <property type="nucleotide sequence ID" value="NZ_JARAKF010000001.1"/>
</dbReference>
<reference evidence="2 3" key="1">
    <citation type="submission" date="2023-02" db="EMBL/GenBank/DDBJ databases">
        <authorList>
            <person name="Maleckis M."/>
        </authorList>
    </citation>
    <scope>NUCLEOTIDE SEQUENCE [LARGE SCALE GENOMIC DNA]</scope>
    <source>
        <strain evidence="2 3">P8-A2</strain>
    </source>
</reference>
<proteinExistence type="predicted"/>
<protein>
    <submittedName>
        <fullName evidence="2">NB-ARC domain-containing protein</fullName>
    </submittedName>
</protein>
<organism evidence="2 3">
    <name type="scientific">Streptomyces mirabilis</name>
    <dbReference type="NCBI Taxonomy" id="68239"/>
    <lineage>
        <taxon>Bacteria</taxon>
        <taxon>Bacillati</taxon>
        <taxon>Actinomycetota</taxon>
        <taxon>Actinomycetes</taxon>
        <taxon>Kitasatosporales</taxon>
        <taxon>Streptomycetaceae</taxon>
        <taxon>Streptomyces</taxon>
    </lineage>
</organism>
<keyword evidence="3" id="KW-1185">Reference proteome</keyword>
<feature type="domain" description="NB-ARC" evidence="1">
    <location>
        <begin position="128"/>
        <end position="281"/>
    </location>
</feature>
<accession>A0ABU3ULI5</accession>
<evidence type="ECO:0000313" key="2">
    <source>
        <dbReference type="EMBL" id="MDU8994374.1"/>
    </source>
</evidence>
<dbReference type="SUPFAM" id="SSF52540">
    <property type="entry name" value="P-loop containing nucleoside triphosphate hydrolases"/>
    <property type="match status" value="1"/>
</dbReference>
<evidence type="ECO:0000313" key="3">
    <source>
        <dbReference type="Proteomes" id="UP001257627"/>
    </source>
</evidence>
<evidence type="ECO:0000259" key="1">
    <source>
        <dbReference type="Pfam" id="PF00931"/>
    </source>
</evidence>
<gene>
    <name evidence="2" type="ORF">PU648_18950</name>
</gene>
<dbReference type="InterPro" id="IPR002182">
    <property type="entry name" value="NB-ARC"/>
</dbReference>
<name>A0ABU3ULI5_9ACTN</name>